<accession>A0A6L3T6N1</accession>
<dbReference type="OrthoDB" id="7998419at2"/>
<reference evidence="1 2" key="1">
    <citation type="submission" date="2019-09" db="EMBL/GenBank/DDBJ databases">
        <title>YIM 48816 draft genome.</title>
        <authorList>
            <person name="Jiang L."/>
        </authorList>
    </citation>
    <scope>NUCLEOTIDE SEQUENCE [LARGE SCALE GENOMIC DNA]</scope>
    <source>
        <strain evidence="1 2">YIM 48816</strain>
    </source>
</reference>
<evidence type="ECO:0000313" key="1">
    <source>
        <dbReference type="EMBL" id="KAB1081785.1"/>
    </source>
</evidence>
<dbReference type="Proteomes" id="UP000474159">
    <property type="component" value="Unassembled WGS sequence"/>
</dbReference>
<organism evidence="1 2">
    <name type="scientific">Methylobacterium soli</name>
    <dbReference type="NCBI Taxonomy" id="553447"/>
    <lineage>
        <taxon>Bacteria</taxon>
        <taxon>Pseudomonadati</taxon>
        <taxon>Pseudomonadota</taxon>
        <taxon>Alphaproteobacteria</taxon>
        <taxon>Hyphomicrobiales</taxon>
        <taxon>Methylobacteriaceae</taxon>
        <taxon>Methylobacterium</taxon>
    </lineage>
</organism>
<comment type="caution">
    <text evidence="1">The sequence shown here is derived from an EMBL/GenBank/DDBJ whole genome shotgun (WGS) entry which is preliminary data.</text>
</comment>
<gene>
    <name evidence="1" type="ORF">F6X53_01425</name>
</gene>
<evidence type="ECO:0000313" key="2">
    <source>
        <dbReference type="Proteomes" id="UP000474159"/>
    </source>
</evidence>
<sequence>MDLDILDRPAALKVWHALPARFSPEHPARFASLREAIAAAGAFLADPALQPWITTAEGDLLPPVWIRTYLN</sequence>
<name>A0A6L3T6N1_9HYPH</name>
<proteinExistence type="predicted"/>
<dbReference type="EMBL" id="VZZK01000001">
    <property type="protein sequence ID" value="KAB1081785.1"/>
    <property type="molecule type" value="Genomic_DNA"/>
</dbReference>
<keyword evidence="2" id="KW-1185">Reference proteome</keyword>
<protein>
    <submittedName>
        <fullName evidence="1">Uncharacterized protein</fullName>
    </submittedName>
</protein>
<dbReference type="RefSeq" id="WP_150996437.1">
    <property type="nucleotide sequence ID" value="NZ_BPQY01000242.1"/>
</dbReference>
<dbReference type="AlphaFoldDB" id="A0A6L3T6N1"/>